<dbReference type="InterPro" id="IPR011004">
    <property type="entry name" value="Trimer_LpxA-like_sf"/>
</dbReference>
<dbReference type="OrthoDB" id="9812571at2"/>
<gene>
    <name evidence="1" type="ORF">SAMN05444409_2970</name>
</gene>
<organism evidence="1 2">
    <name type="scientific">Epilithonimonas zeae</name>
    <dbReference type="NCBI Taxonomy" id="1416779"/>
    <lineage>
        <taxon>Bacteria</taxon>
        <taxon>Pseudomonadati</taxon>
        <taxon>Bacteroidota</taxon>
        <taxon>Flavobacteriia</taxon>
        <taxon>Flavobacteriales</taxon>
        <taxon>Weeksellaceae</taxon>
        <taxon>Chryseobacterium group</taxon>
        <taxon>Epilithonimonas</taxon>
    </lineage>
</organism>
<dbReference type="Pfam" id="PF00132">
    <property type="entry name" value="Hexapep"/>
    <property type="match status" value="1"/>
</dbReference>
<proteinExistence type="predicted"/>
<dbReference type="GO" id="GO:0016740">
    <property type="term" value="F:transferase activity"/>
    <property type="evidence" value="ECO:0007669"/>
    <property type="project" value="UniProtKB-KW"/>
</dbReference>
<evidence type="ECO:0000313" key="2">
    <source>
        <dbReference type="Proteomes" id="UP000185207"/>
    </source>
</evidence>
<dbReference type="Proteomes" id="UP000185207">
    <property type="component" value="Unassembled WGS sequence"/>
</dbReference>
<dbReference type="EMBL" id="FSRK01000002">
    <property type="protein sequence ID" value="SIO35154.1"/>
    <property type="molecule type" value="Genomic_DNA"/>
</dbReference>
<sequence length="181" mass="20247">MGLFSKIIFKILKENSLEVVRKNKNSKIGNAFRIGNYSHFSIHPSASLLIGSRVNLRNYCNFVLGENATVILEENVFMNNYCSINAIERIEIGENTLFGEGVKLYDHNHEYNGKVVEHRKFKSSPIKIGKNCWLGSNVTVLKGVTIGDNCIIGAGCLIHKDIPANMIIKNIIELSTIAHEK</sequence>
<dbReference type="RefSeq" id="WP_074236106.1">
    <property type="nucleotide sequence ID" value="NZ_FSRK01000002.1"/>
</dbReference>
<name>A0A1N6IT65_9FLAO</name>
<reference evidence="2" key="1">
    <citation type="submission" date="2016-11" db="EMBL/GenBank/DDBJ databases">
        <authorList>
            <person name="Varghese N."/>
            <person name="Submissions S."/>
        </authorList>
    </citation>
    <scope>NUCLEOTIDE SEQUENCE [LARGE SCALE GENOMIC DNA]</scope>
    <source>
        <strain evidence="2">DSM 27623</strain>
    </source>
</reference>
<evidence type="ECO:0000313" key="1">
    <source>
        <dbReference type="EMBL" id="SIO35154.1"/>
    </source>
</evidence>
<dbReference type="CDD" id="cd04647">
    <property type="entry name" value="LbH_MAT_like"/>
    <property type="match status" value="1"/>
</dbReference>
<dbReference type="STRING" id="1416779.SAMN05444409_2970"/>
<protein>
    <submittedName>
        <fullName evidence="1">Acetyltransferase (Isoleucine patch superfamily)</fullName>
    </submittedName>
</protein>
<keyword evidence="1" id="KW-0808">Transferase</keyword>
<dbReference type="AlphaFoldDB" id="A0A1N6IT65"/>
<dbReference type="PANTHER" id="PTHR23416">
    <property type="entry name" value="SIALIC ACID SYNTHASE-RELATED"/>
    <property type="match status" value="1"/>
</dbReference>
<dbReference type="PANTHER" id="PTHR23416:SF78">
    <property type="entry name" value="LIPOPOLYSACCHARIDE BIOSYNTHESIS O-ACETYL TRANSFERASE WBBJ-RELATED"/>
    <property type="match status" value="1"/>
</dbReference>
<keyword evidence="2" id="KW-1185">Reference proteome</keyword>
<dbReference type="InterPro" id="IPR001451">
    <property type="entry name" value="Hexapep"/>
</dbReference>
<dbReference type="Gene3D" id="2.160.10.10">
    <property type="entry name" value="Hexapeptide repeat proteins"/>
    <property type="match status" value="1"/>
</dbReference>
<dbReference type="InterPro" id="IPR051159">
    <property type="entry name" value="Hexapeptide_acetyltransf"/>
</dbReference>
<dbReference type="SUPFAM" id="SSF51161">
    <property type="entry name" value="Trimeric LpxA-like enzymes"/>
    <property type="match status" value="1"/>
</dbReference>
<accession>A0A1N6IT65</accession>